<accession>F0XI93</accession>
<organism evidence="3">
    <name type="scientific">Grosmannia clavigera (strain kw1407 / UAMH 11150)</name>
    <name type="common">Blue stain fungus</name>
    <name type="synonym">Graphiocladiella clavigera</name>
    <dbReference type="NCBI Taxonomy" id="655863"/>
    <lineage>
        <taxon>Eukaryota</taxon>
        <taxon>Fungi</taxon>
        <taxon>Dikarya</taxon>
        <taxon>Ascomycota</taxon>
        <taxon>Pezizomycotina</taxon>
        <taxon>Sordariomycetes</taxon>
        <taxon>Sordariomycetidae</taxon>
        <taxon>Ophiostomatales</taxon>
        <taxon>Ophiostomataceae</taxon>
        <taxon>Leptographium</taxon>
    </lineage>
</organism>
<feature type="domain" description="Squalene cyclase C-terminal" evidence="1">
    <location>
        <begin position="3"/>
        <end position="68"/>
    </location>
</feature>
<dbReference type="Pfam" id="PF13243">
    <property type="entry name" value="SQHop_cyclase_C"/>
    <property type="match status" value="1"/>
</dbReference>
<evidence type="ECO:0000259" key="1">
    <source>
        <dbReference type="Pfam" id="PF13243"/>
    </source>
</evidence>
<reference evidence="2 3" key="1">
    <citation type="journal article" date="2011" name="Proc. Natl. Acad. Sci. U.S.A.">
        <title>Genome and transcriptome analyses of the mountain pine beetle-fungal symbiont Grosmannia clavigera, a lodgepole pine pathogen.</title>
        <authorList>
            <person name="DiGuistini S."/>
            <person name="Wang Y."/>
            <person name="Liao N.Y."/>
            <person name="Taylor G."/>
            <person name="Tanguay P."/>
            <person name="Feau N."/>
            <person name="Henrissat B."/>
            <person name="Chan S.K."/>
            <person name="Hesse-Orce U."/>
            <person name="Alamouti S.M."/>
            <person name="Tsui C.K.M."/>
            <person name="Docking R.T."/>
            <person name="Levasseur A."/>
            <person name="Haridas S."/>
            <person name="Robertson G."/>
            <person name="Birol I."/>
            <person name="Holt R.A."/>
            <person name="Marra M.A."/>
            <person name="Hamelin R.C."/>
            <person name="Hirst M."/>
            <person name="Jones S.J.M."/>
            <person name="Bohlmann J."/>
            <person name="Breuil C."/>
        </authorList>
    </citation>
    <scope>NUCLEOTIDE SEQUENCE [LARGE SCALE GENOMIC DNA]</scope>
    <source>
        <strain evidence="3">kw1407 / UAMH 11150</strain>
    </source>
</reference>
<dbReference type="AlphaFoldDB" id="F0XI93"/>
<proteinExistence type="predicted"/>
<name>F0XI93_GROCL</name>
<dbReference type="InParanoid" id="F0XI93"/>
<dbReference type="Proteomes" id="UP000007796">
    <property type="component" value="Unassembled WGS sequence"/>
</dbReference>
<keyword evidence="3" id="KW-1185">Reference proteome</keyword>
<dbReference type="OrthoDB" id="21502at2759"/>
<dbReference type="HOGENOM" id="CLU_2776159_0_0_1"/>
<dbReference type="STRING" id="655863.F0XI93"/>
<dbReference type="InterPro" id="IPR032696">
    <property type="entry name" value="SQ_cyclase_C"/>
</dbReference>
<dbReference type="Gene3D" id="1.50.10.20">
    <property type="match status" value="1"/>
</dbReference>
<dbReference type="GeneID" id="25976213"/>
<sequence>MTAGADWLQSIQNDDGGWGESLQSYCHTSCAACSPSTPSQTAWDLMDLLTVFPSDDEVVLAGITYLLHA</sequence>
<dbReference type="RefSeq" id="XP_014172698.1">
    <property type="nucleotide sequence ID" value="XM_014317223.1"/>
</dbReference>
<evidence type="ECO:0000313" key="3">
    <source>
        <dbReference type="Proteomes" id="UP000007796"/>
    </source>
</evidence>
<dbReference type="SUPFAM" id="SSF48239">
    <property type="entry name" value="Terpenoid cyclases/Protein prenyltransferases"/>
    <property type="match status" value="1"/>
</dbReference>
<dbReference type="EMBL" id="GL629769">
    <property type="protein sequence ID" value="EFX03216.1"/>
    <property type="molecule type" value="Genomic_DNA"/>
</dbReference>
<dbReference type="InterPro" id="IPR008930">
    <property type="entry name" value="Terpenoid_cyclase/PrenylTrfase"/>
</dbReference>
<evidence type="ECO:0000313" key="2">
    <source>
        <dbReference type="EMBL" id="EFX03216.1"/>
    </source>
</evidence>
<dbReference type="eggNOG" id="KOG0497">
    <property type="taxonomic scope" value="Eukaryota"/>
</dbReference>
<protein>
    <submittedName>
        <fullName evidence="2">Squalene-hopene cyclase</fullName>
    </submittedName>
</protein>
<gene>
    <name evidence="2" type="ORF">CMQ_3145</name>
</gene>